<keyword evidence="11" id="KW-0119">Carbohydrate metabolism</keyword>
<evidence type="ECO:0000256" key="17">
    <source>
        <dbReference type="SAM" id="SignalP"/>
    </source>
</evidence>
<evidence type="ECO:0000313" key="20">
    <source>
        <dbReference type="EMBL" id="KAF3799490.1"/>
    </source>
</evidence>
<dbReference type="Gene3D" id="3.20.20.80">
    <property type="entry name" value="Glycosidases"/>
    <property type="match status" value="1"/>
</dbReference>
<evidence type="ECO:0000256" key="15">
    <source>
        <dbReference type="RuleBase" id="RU000489"/>
    </source>
</evidence>
<dbReference type="InterPro" id="IPR036861">
    <property type="entry name" value="Endochitinase-like_sf"/>
</dbReference>
<dbReference type="GeneID" id="69009356"/>
<feature type="domain" description="Chitin-binding type-1" evidence="18">
    <location>
        <begin position="117"/>
        <end position="160"/>
    </location>
</feature>
<keyword evidence="8 15" id="KW-0378">Hydrolase</keyword>
<dbReference type="SMART" id="SM00270">
    <property type="entry name" value="ChtBD1"/>
    <property type="match status" value="2"/>
</dbReference>
<organism evidence="20 21">
    <name type="scientific">Colletotrichum gloeosporioides</name>
    <name type="common">Anthracnose fungus</name>
    <name type="synonym">Glomerella cingulata</name>
    <dbReference type="NCBI Taxonomy" id="474922"/>
    <lineage>
        <taxon>Eukaryota</taxon>
        <taxon>Fungi</taxon>
        <taxon>Dikarya</taxon>
        <taxon>Ascomycota</taxon>
        <taxon>Pezizomycotina</taxon>
        <taxon>Sordariomycetes</taxon>
        <taxon>Hypocreomycetidae</taxon>
        <taxon>Glomerellales</taxon>
        <taxon>Glomerellaceae</taxon>
        <taxon>Colletotrichum</taxon>
        <taxon>Colletotrichum gloeosporioides species complex</taxon>
    </lineage>
</organism>
<dbReference type="EMBL" id="WVTB01000084">
    <property type="protein sequence ID" value="KAF3799490.1"/>
    <property type="molecule type" value="Genomic_DNA"/>
</dbReference>
<keyword evidence="13" id="KW-0624">Polysaccharide degradation</keyword>
<evidence type="ECO:0000259" key="19">
    <source>
        <dbReference type="PROSITE" id="PS51910"/>
    </source>
</evidence>
<evidence type="ECO:0000256" key="8">
    <source>
        <dbReference type="ARBA" id="ARBA00022801"/>
    </source>
</evidence>
<evidence type="ECO:0000256" key="14">
    <source>
        <dbReference type="PROSITE-ProRule" id="PRU00261"/>
    </source>
</evidence>
<evidence type="ECO:0000256" key="3">
    <source>
        <dbReference type="ARBA" id="ARBA00008682"/>
    </source>
</evidence>
<dbReference type="InterPro" id="IPR050314">
    <property type="entry name" value="Glycosyl_Hydrlase_18"/>
</dbReference>
<evidence type="ECO:0000256" key="10">
    <source>
        <dbReference type="ARBA" id="ARBA00023180"/>
    </source>
</evidence>
<evidence type="ECO:0000259" key="18">
    <source>
        <dbReference type="PROSITE" id="PS50941"/>
    </source>
</evidence>
<evidence type="ECO:0000256" key="2">
    <source>
        <dbReference type="ARBA" id="ARBA00004613"/>
    </source>
</evidence>
<dbReference type="InterPro" id="IPR029070">
    <property type="entry name" value="Chitinase_insertion_sf"/>
</dbReference>
<comment type="similarity">
    <text evidence="3">Belongs to the glycosyl hydrolase 18 family. Chitinase class V subfamily.</text>
</comment>
<feature type="disulfide bond" evidence="14">
    <location>
        <begin position="136"/>
        <end position="150"/>
    </location>
</feature>
<evidence type="ECO:0000256" key="13">
    <source>
        <dbReference type="ARBA" id="ARBA00023326"/>
    </source>
</evidence>
<dbReference type="GO" id="GO:0008843">
    <property type="term" value="F:endochitinase activity"/>
    <property type="evidence" value="ECO:0007669"/>
    <property type="project" value="UniProtKB-EC"/>
</dbReference>
<keyword evidence="14" id="KW-1015">Disulfide bond</keyword>
<evidence type="ECO:0000256" key="7">
    <source>
        <dbReference type="ARBA" id="ARBA00022729"/>
    </source>
</evidence>
<dbReference type="GO" id="GO:0006032">
    <property type="term" value="P:chitin catabolic process"/>
    <property type="evidence" value="ECO:0007669"/>
    <property type="project" value="UniProtKB-KW"/>
</dbReference>
<sequence>MASPTLRPASASLFLLPLLFAILLYVFSDNSNPKLETTTHKVVSSRDVFDLESNDFSLPYNVSQLRRRADDDTTTCKKGTKCKTVACCGSFQGTDDGICGFGPDFCGDDCDSQCDAKAECGQYAEVAGTTCPLNVCCSQYGFCGSTSEFCDDKCQSNCVLDPEVPSGGSSKKVLDNKVIGYYEAWSARRSCRAFPPSGIPIDGLTHVNFAFAYIDPDTLQVTTMDSATPESLFVQTTAIKDLKSLSSELEVWVSIGGWTFSDNDTSTQAVFPDIAGDADKRQKFADNLVSFMTRYGFDGVDLDWEYPGAGDRGGSEVDTDNYVLLLKTLRETFQASPRGDYGLSFTIPSSYWYLKWFDVPSMLKYADWTNIMTYDLHGVWDANNPIGNIVQAHTNLTEIKLAADLLWRNDVPPGQVVLGLGFYGRSFQLKDTDCTKPGCAFSGPAKAGDCTNSAGTLAYFEIMDIIADQDPKVVYDKAAAANYIVYGDDKDMWVSYDDNTTFAQKVDWANEVGLGGVMIWSVDQDDTSFSALEGLLGESLPSFSLNLERASVAKTAEWASVNGQACKVSDCVSQYEVAPSGWATAPNGKFRDTCGSDIHGYMYKHVYCPTNAMPQSCTWRGSGSCHGQCHAGETTITHSSRGSQYCLAPGKQAFCCESNTWASYVDGCDWADGCGDCPADSPYEVSSRSIYKAVFSSCKQKFCCPYDFQNCHWVGKGTCDDNECSSTDVEVALDPSGDTGSLCAGGLSSRQKPLCCNTPDNVNPFLPVDLEDLFPTLPPTGDVPVFELQPLSYTAGDVADNDDATVAAFLFVVIDGPSGTVSNLDKREGGSHLQFLTRGLHHGQEAQSTYFVCMDDSAKSNCDDMHMGGLEGTVLRMPDNMGFGKYAVAHSVRGTTHAVPDKLIKRGAPANAKVMELEYSYDFSRVAKRDSGDIYFRVDYSDTHKYYEQVVEAAAAKRKRDGADGHPLESRFWSKLSSVWKTIIEGIRTTTYNENTQPAIKKSDFTSLIYGNDGSDNDCEDDGFLKISLSGSMSNKMRFGFTLVGTISPTLSVEEAYGYFDSDLLMSATLSFDGKGMLDINSGDGVARDMFSSAITNFEASQPGIVSFSPSLNCEVSLRGSGAIDAQFDVDFELASSETLRTNAPPGLGDFSGAVKDKRISNAATGYLSVPDDSAGSTKRATGGSFNSIFAMNMVLETTMTLKLFGYETSLENAGAKFTSRLVHAINIVDDVGTGSPGIIDAPQAASADVVQTGTIQSGWDDGTTHNIGSVASPAVVFTGGEEPPEREAPNINGYAVFGDKSFMGCSDNSTTAELICYYNFFVDNSTDDDDDDLKRRGFAGLDLTFKPEHLGDLSEREKAHFRSLDERAAGPSGGSTEDYPILDANANGGTADGFNFQFPTYPNGNNGAALDAETGRNERWSIANPNDCEDTSATSAGVQGVNYQTVESDHVDDRSIFPNHAAQFFQTGQLDMADNEPGLSTIYQSQNSLFSFANLFNYFAHDYRLWVPASVEADPPAGSAAEAVADAYGSSSNPDVMVNLARALNVSGFAIICFGPLLLTWKPVTQSLKGRMYTTEGQGVSDDNWNTWMNNPSLANAEDALSSIRAVFAMWNYMNGIAQYRTDLFDGRRDALAVFDNLYARTFPNRPERLVTLIDEFQPLWNQRAVNFSRRYVTARLDSMENTYRNLQGTHAALAANVISAITRMRARIQTEIVLAV</sequence>
<dbReference type="Proteomes" id="UP000613401">
    <property type="component" value="Unassembled WGS sequence"/>
</dbReference>
<dbReference type="SUPFAM" id="SSF54556">
    <property type="entry name" value="Chitinase insertion domain"/>
    <property type="match status" value="1"/>
</dbReference>
<evidence type="ECO:0000256" key="12">
    <source>
        <dbReference type="ARBA" id="ARBA00023295"/>
    </source>
</evidence>
<dbReference type="PROSITE" id="PS50941">
    <property type="entry name" value="CHIT_BIND_I_2"/>
    <property type="match status" value="1"/>
</dbReference>
<keyword evidence="7 17" id="KW-0732">Signal</keyword>
<dbReference type="InterPro" id="IPR017853">
    <property type="entry name" value="GH"/>
</dbReference>
<dbReference type="InterPro" id="IPR018371">
    <property type="entry name" value="Chitin-binding_1_CS"/>
</dbReference>
<keyword evidence="21" id="KW-1185">Reference proteome</keyword>
<dbReference type="InterPro" id="IPR001223">
    <property type="entry name" value="Glyco_hydro18_cat"/>
</dbReference>
<evidence type="ECO:0000256" key="4">
    <source>
        <dbReference type="ARBA" id="ARBA00012729"/>
    </source>
</evidence>
<feature type="disulfide bond" evidence="14">
    <location>
        <begin position="131"/>
        <end position="143"/>
    </location>
</feature>
<dbReference type="SUPFAM" id="SSF57016">
    <property type="entry name" value="Plant lectins/antimicrobial peptides"/>
    <property type="match status" value="1"/>
</dbReference>
<dbReference type="Pfam" id="PF00187">
    <property type="entry name" value="Chitin_bind_1"/>
    <property type="match status" value="1"/>
</dbReference>
<dbReference type="GO" id="GO:0005576">
    <property type="term" value="C:extracellular region"/>
    <property type="evidence" value="ECO:0007669"/>
    <property type="project" value="UniProtKB-SubCell"/>
</dbReference>
<dbReference type="PROSITE" id="PS01095">
    <property type="entry name" value="GH18_1"/>
    <property type="match status" value="1"/>
</dbReference>
<dbReference type="PROSITE" id="PS51910">
    <property type="entry name" value="GH18_2"/>
    <property type="match status" value="1"/>
</dbReference>
<evidence type="ECO:0000256" key="1">
    <source>
        <dbReference type="ARBA" id="ARBA00000822"/>
    </source>
</evidence>
<feature type="disulfide bond" evidence="14">
    <location>
        <begin position="154"/>
        <end position="158"/>
    </location>
</feature>
<dbReference type="GO" id="GO:0008061">
    <property type="term" value="F:chitin binding"/>
    <property type="evidence" value="ECO:0007669"/>
    <property type="project" value="UniProtKB-UniRule"/>
</dbReference>
<dbReference type="InterPro" id="IPR001002">
    <property type="entry name" value="Chitin-bd_1"/>
</dbReference>
<feature type="region of interest" description="Disordered" evidence="16">
    <location>
        <begin position="1364"/>
        <end position="1385"/>
    </location>
</feature>
<protein>
    <recommendedName>
        <fullName evidence="4">chitinase</fullName>
        <ecNumber evidence="4">3.2.1.14</ecNumber>
    </recommendedName>
</protein>
<proteinExistence type="inferred from homology"/>
<feature type="domain" description="GH18" evidence="19">
    <location>
        <begin position="176"/>
        <end position="539"/>
    </location>
</feature>
<dbReference type="SUPFAM" id="SSF51445">
    <property type="entry name" value="(Trans)glycosidases"/>
    <property type="match status" value="1"/>
</dbReference>
<reference evidence="20" key="1">
    <citation type="journal article" date="2020" name="Phytopathology">
        <title>Genome sequence and comparative analysis of Colletotrichum gloeosporioides isolated from Liriodendron leaves.</title>
        <authorList>
            <person name="Fu F.F."/>
            <person name="Hao Z."/>
            <person name="Wang P."/>
            <person name="Lu Y."/>
            <person name="Xue L.J."/>
            <person name="Wei G."/>
            <person name="Tian Y."/>
            <person name="Baishi H."/>
            <person name="Xu H."/>
            <person name="Shi J."/>
            <person name="Cheng T."/>
            <person name="Wang G."/>
            <person name="Yi Y."/>
            <person name="Chen J."/>
        </authorList>
    </citation>
    <scope>NUCLEOTIDE SEQUENCE</scope>
    <source>
        <strain evidence="20">Lc1</strain>
    </source>
</reference>
<dbReference type="Gene3D" id="3.10.50.10">
    <property type="match status" value="1"/>
</dbReference>
<comment type="catalytic activity">
    <reaction evidence="1">
        <text>Random endo-hydrolysis of N-acetyl-beta-D-glucosaminide (1-&gt;4)-beta-linkages in chitin and chitodextrins.</text>
        <dbReference type="EC" id="3.2.1.14"/>
    </reaction>
</comment>
<dbReference type="CDD" id="cd00035">
    <property type="entry name" value="ChtBD1"/>
    <property type="match status" value="1"/>
</dbReference>
<reference evidence="20" key="2">
    <citation type="submission" date="2020-03" db="EMBL/GenBank/DDBJ databases">
        <authorList>
            <person name="Fu F.-F."/>
            <person name="Chen J."/>
        </authorList>
    </citation>
    <scope>NUCLEOTIDE SEQUENCE</scope>
    <source>
        <strain evidence="20">Lc1</strain>
    </source>
</reference>
<dbReference type="PROSITE" id="PS00026">
    <property type="entry name" value="CHIT_BIND_I_1"/>
    <property type="match status" value="1"/>
</dbReference>
<dbReference type="InterPro" id="IPR011583">
    <property type="entry name" value="Chitinase_II/V-like_cat"/>
</dbReference>
<evidence type="ECO:0000256" key="6">
    <source>
        <dbReference type="ARBA" id="ARBA00022669"/>
    </source>
</evidence>
<dbReference type="FunFam" id="3.10.50.10:FF:000003">
    <property type="entry name" value="Class V chitinase CHIT5b"/>
    <property type="match status" value="1"/>
</dbReference>
<dbReference type="RefSeq" id="XP_045258650.1">
    <property type="nucleotide sequence ID" value="XM_045402288.1"/>
</dbReference>
<dbReference type="Pfam" id="PF00704">
    <property type="entry name" value="Glyco_hydro_18"/>
    <property type="match status" value="1"/>
</dbReference>
<dbReference type="GO" id="GO:0000272">
    <property type="term" value="P:polysaccharide catabolic process"/>
    <property type="evidence" value="ECO:0007669"/>
    <property type="project" value="UniProtKB-KW"/>
</dbReference>
<comment type="caution">
    <text evidence="14">Lacks conserved residue(s) required for the propagation of feature annotation.</text>
</comment>
<evidence type="ECO:0000256" key="5">
    <source>
        <dbReference type="ARBA" id="ARBA00022525"/>
    </source>
</evidence>
<dbReference type="SMART" id="SM00636">
    <property type="entry name" value="Glyco_18"/>
    <property type="match status" value="1"/>
</dbReference>
<feature type="signal peptide" evidence="17">
    <location>
        <begin position="1"/>
        <end position="28"/>
    </location>
</feature>
<comment type="subcellular location">
    <subcellularLocation>
        <location evidence="2">Secreted</location>
    </subcellularLocation>
</comment>
<evidence type="ECO:0000256" key="9">
    <source>
        <dbReference type="ARBA" id="ARBA00023024"/>
    </source>
</evidence>
<evidence type="ECO:0000313" key="21">
    <source>
        <dbReference type="Proteomes" id="UP000613401"/>
    </source>
</evidence>
<keyword evidence="12 15" id="KW-0326">Glycosidase</keyword>
<name>A0A8H4FF03_COLGL</name>
<accession>A0A8H4FF03</accession>
<dbReference type="PANTHER" id="PTHR11177:SF397">
    <property type="entry name" value="CHITINASE"/>
    <property type="match status" value="1"/>
</dbReference>
<evidence type="ECO:0000256" key="16">
    <source>
        <dbReference type="SAM" id="MobiDB-lite"/>
    </source>
</evidence>
<keyword evidence="6 14" id="KW-0147">Chitin-binding</keyword>
<dbReference type="EC" id="3.2.1.14" evidence="4"/>
<comment type="caution">
    <text evidence="20">The sequence shown here is derived from an EMBL/GenBank/DDBJ whole genome shotgun (WGS) entry which is preliminary data.</text>
</comment>
<keyword evidence="5" id="KW-0964">Secreted</keyword>
<dbReference type="PANTHER" id="PTHR11177">
    <property type="entry name" value="CHITINASE"/>
    <property type="match status" value="1"/>
</dbReference>
<keyword evidence="10" id="KW-0325">Glycoprotein</keyword>
<feature type="chain" id="PRO_5034851446" description="chitinase" evidence="17">
    <location>
        <begin position="29"/>
        <end position="1718"/>
    </location>
</feature>
<evidence type="ECO:0000256" key="11">
    <source>
        <dbReference type="ARBA" id="ARBA00023277"/>
    </source>
</evidence>
<dbReference type="Gene3D" id="3.30.60.10">
    <property type="entry name" value="Endochitinase-like"/>
    <property type="match status" value="1"/>
</dbReference>
<keyword evidence="9" id="KW-0146">Chitin degradation</keyword>
<dbReference type="InterPro" id="IPR001579">
    <property type="entry name" value="Glyco_hydro_18_chit_AS"/>
</dbReference>
<gene>
    <name evidence="20" type="ORF">GCG54_00002192</name>
</gene>